<sequence length="157" mass="18109">MAADDRYIKKRKGTGWPRQTVANIFSEEQEAKLEEYIVNCSRIYYGLTSRDVRLLAYEYAVACKIQYPEKWKGLRNGKRIGCYKKRHPILSLRQPEATSLARATSFNADNVGQFYNNLEEVLRRYKVQGHQGMECGRNGLTTVQKPSKILAEKGKNK</sequence>
<comment type="caution">
    <text evidence="1">The sequence shown here is derived from an EMBL/GenBank/DDBJ whole genome shotgun (WGS) entry which is preliminary data.</text>
</comment>
<proteinExistence type="predicted"/>
<dbReference type="Proteomes" id="UP001162162">
    <property type="component" value="Unassembled WGS sequence"/>
</dbReference>
<protein>
    <submittedName>
        <fullName evidence="1">Uncharacterized protein</fullName>
    </submittedName>
</protein>
<accession>A0AAV8Y4R1</accession>
<evidence type="ECO:0000313" key="1">
    <source>
        <dbReference type="EMBL" id="KAJ8945774.1"/>
    </source>
</evidence>
<dbReference type="EMBL" id="JAPWTK010000208">
    <property type="protein sequence ID" value="KAJ8945774.1"/>
    <property type="molecule type" value="Genomic_DNA"/>
</dbReference>
<evidence type="ECO:0000313" key="2">
    <source>
        <dbReference type="Proteomes" id="UP001162162"/>
    </source>
</evidence>
<gene>
    <name evidence="1" type="ORF">NQ318_013130</name>
</gene>
<reference evidence="1" key="1">
    <citation type="journal article" date="2023" name="Insect Mol. Biol.">
        <title>Genome sequencing provides insights into the evolution of gene families encoding plant cell wall-degrading enzymes in longhorned beetles.</title>
        <authorList>
            <person name="Shin N.R."/>
            <person name="Okamura Y."/>
            <person name="Kirsch R."/>
            <person name="Pauchet Y."/>
        </authorList>
    </citation>
    <scope>NUCLEOTIDE SEQUENCE</scope>
    <source>
        <strain evidence="1">AMC_N1</strain>
    </source>
</reference>
<keyword evidence="2" id="KW-1185">Reference proteome</keyword>
<organism evidence="1 2">
    <name type="scientific">Aromia moschata</name>
    <dbReference type="NCBI Taxonomy" id="1265417"/>
    <lineage>
        <taxon>Eukaryota</taxon>
        <taxon>Metazoa</taxon>
        <taxon>Ecdysozoa</taxon>
        <taxon>Arthropoda</taxon>
        <taxon>Hexapoda</taxon>
        <taxon>Insecta</taxon>
        <taxon>Pterygota</taxon>
        <taxon>Neoptera</taxon>
        <taxon>Endopterygota</taxon>
        <taxon>Coleoptera</taxon>
        <taxon>Polyphaga</taxon>
        <taxon>Cucujiformia</taxon>
        <taxon>Chrysomeloidea</taxon>
        <taxon>Cerambycidae</taxon>
        <taxon>Cerambycinae</taxon>
        <taxon>Callichromatini</taxon>
        <taxon>Aromia</taxon>
    </lineage>
</organism>
<name>A0AAV8Y4R1_9CUCU</name>
<dbReference type="AlphaFoldDB" id="A0AAV8Y4R1"/>